<organism evidence="1 2">
    <name type="scientific">Salmonella enterica I</name>
    <dbReference type="NCBI Taxonomy" id="59201"/>
    <lineage>
        <taxon>Bacteria</taxon>
        <taxon>Pseudomonadati</taxon>
        <taxon>Pseudomonadota</taxon>
        <taxon>Gammaproteobacteria</taxon>
        <taxon>Enterobacterales</taxon>
        <taxon>Enterobacteriaceae</taxon>
        <taxon>Salmonella</taxon>
    </lineage>
</organism>
<proteinExistence type="predicted"/>
<dbReference type="InterPro" id="IPR005534">
    <property type="entry name" value="Curli_assmbl/transp-comp_CsgG"/>
</dbReference>
<protein>
    <submittedName>
        <fullName evidence="1">Assembly/transport component in curli production</fullName>
    </submittedName>
</protein>
<name>A0A379WVQ2_SALET</name>
<evidence type="ECO:0000313" key="1">
    <source>
        <dbReference type="EMBL" id="SUH38185.1"/>
    </source>
</evidence>
<evidence type="ECO:0000313" key="2">
    <source>
        <dbReference type="Proteomes" id="UP000254712"/>
    </source>
</evidence>
<reference evidence="1 2" key="1">
    <citation type="submission" date="2018-06" db="EMBL/GenBank/DDBJ databases">
        <authorList>
            <consortium name="Pathogen Informatics"/>
            <person name="Doyle S."/>
        </authorList>
    </citation>
    <scope>NUCLEOTIDE SEQUENCE [LARGE SCALE GENOMIC DNA]</scope>
    <source>
        <strain evidence="1 2">NCTC8261</strain>
    </source>
</reference>
<gene>
    <name evidence="1" type="primary">csgG_2</name>
    <name evidence="1" type="ORF">NCTC8261_04506</name>
</gene>
<sequence>MAMNNRIPLQSLTAANIMVEGSIIGYESNVKSGGSAQDISVLAPIRSISWIRLLSTCAWLTSVRARSFLR</sequence>
<dbReference type="EMBL" id="UGXT01000002">
    <property type="protein sequence ID" value="SUH38185.1"/>
    <property type="molecule type" value="Genomic_DNA"/>
</dbReference>
<dbReference type="Pfam" id="PF03783">
    <property type="entry name" value="CsgG"/>
    <property type="match status" value="1"/>
</dbReference>
<dbReference type="AlphaFoldDB" id="A0A379WVQ2"/>
<dbReference type="Proteomes" id="UP000254712">
    <property type="component" value="Unassembled WGS sequence"/>
</dbReference>
<accession>A0A379WVQ2</accession>
<dbReference type="GO" id="GO:0030288">
    <property type="term" value="C:outer membrane-bounded periplasmic space"/>
    <property type="evidence" value="ECO:0007669"/>
    <property type="project" value="InterPro"/>
</dbReference>